<comment type="caution">
    <text evidence="2">The sequence shown here is derived from an EMBL/GenBank/DDBJ whole genome shotgun (WGS) entry which is preliminary data.</text>
</comment>
<sequence length="170" mass="19201">MTEHVEVLGAIHSLQSDFSKKLDDVLEGISGLKGELQHQTSRITEAEERIGKTEDDLNSMHSAIKRLQDKCATLKMKVQNQENRGRRNNLRLIGLPEKVEGQDAGAFLEQWLPRVLGTDTCTTLPVIERAHRIGRLKTSKPIEGRQAHVSAKRERLAKQRLLHHGFATTR</sequence>
<evidence type="ECO:0000313" key="2">
    <source>
        <dbReference type="EMBL" id="KAK1876910.1"/>
    </source>
</evidence>
<name>A0AAD9B411_DISEL</name>
<keyword evidence="1" id="KW-0175">Coiled coil</keyword>
<dbReference type="InterPro" id="IPR004244">
    <property type="entry name" value="Transposase_22"/>
</dbReference>
<dbReference type="Gene3D" id="3.30.70.1820">
    <property type="entry name" value="L1 transposable element, RRM domain"/>
    <property type="match status" value="1"/>
</dbReference>
<dbReference type="EMBL" id="JASDAP010000027">
    <property type="protein sequence ID" value="KAK1876910.1"/>
    <property type="molecule type" value="Genomic_DNA"/>
</dbReference>
<dbReference type="PANTHER" id="PTHR11505">
    <property type="entry name" value="L1 TRANSPOSABLE ELEMENT-RELATED"/>
    <property type="match status" value="1"/>
</dbReference>
<reference evidence="2" key="1">
    <citation type="submission" date="2023-04" db="EMBL/GenBank/DDBJ databases">
        <title>Chromosome-level genome of Chaenocephalus aceratus.</title>
        <authorList>
            <person name="Park H."/>
        </authorList>
    </citation>
    <scope>NUCLEOTIDE SEQUENCE</scope>
    <source>
        <strain evidence="2">DE</strain>
        <tissue evidence="2">Muscle</tissue>
    </source>
</reference>
<dbReference type="AlphaFoldDB" id="A0AAD9B411"/>
<feature type="coiled-coil region" evidence="1">
    <location>
        <begin position="29"/>
        <end position="84"/>
    </location>
</feature>
<accession>A0AAD9B411</accession>
<gene>
    <name evidence="2" type="ORF">KUDE01_002230</name>
</gene>
<organism evidence="2 3">
    <name type="scientific">Dissostichus eleginoides</name>
    <name type="common">Patagonian toothfish</name>
    <name type="synonym">Dissostichus amissus</name>
    <dbReference type="NCBI Taxonomy" id="100907"/>
    <lineage>
        <taxon>Eukaryota</taxon>
        <taxon>Metazoa</taxon>
        <taxon>Chordata</taxon>
        <taxon>Craniata</taxon>
        <taxon>Vertebrata</taxon>
        <taxon>Euteleostomi</taxon>
        <taxon>Actinopterygii</taxon>
        <taxon>Neopterygii</taxon>
        <taxon>Teleostei</taxon>
        <taxon>Neoteleostei</taxon>
        <taxon>Acanthomorphata</taxon>
        <taxon>Eupercaria</taxon>
        <taxon>Perciformes</taxon>
        <taxon>Notothenioidei</taxon>
        <taxon>Nototheniidae</taxon>
        <taxon>Dissostichus</taxon>
    </lineage>
</organism>
<evidence type="ECO:0000313" key="3">
    <source>
        <dbReference type="Proteomes" id="UP001228049"/>
    </source>
</evidence>
<dbReference type="Gene3D" id="1.20.5.340">
    <property type="match status" value="1"/>
</dbReference>
<proteinExistence type="predicted"/>
<protein>
    <submittedName>
        <fullName evidence="2">LINE-1 retrotransposable element ORF1 protein</fullName>
    </submittedName>
</protein>
<dbReference type="Proteomes" id="UP001228049">
    <property type="component" value="Unassembled WGS sequence"/>
</dbReference>
<evidence type="ECO:0000256" key="1">
    <source>
        <dbReference type="SAM" id="Coils"/>
    </source>
</evidence>
<keyword evidence="3" id="KW-1185">Reference proteome</keyword>